<feature type="domain" description="Protein kinase" evidence="6">
    <location>
        <begin position="198"/>
        <end position="522"/>
    </location>
</feature>
<evidence type="ECO:0000313" key="7">
    <source>
        <dbReference type="EMBL" id="ESO05842.1"/>
    </source>
</evidence>
<evidence type="ECO:0000256" key="3">
    <source>
        <dbReference type="ARBA" id="ARBA00022741"/>
    </source>
</evidence>
<dbReference type="EMBL" id="AMQM01000417">
    <property type="status" value="NOT_ANNOTATED_CDS"/>
    <property type="molecule type" value="Genomic_DNA"/>
</dbReference>
<dbReference type="InterPro" id="IPR008271">
    <property type="entry name" value="Ser/Thr_kinase_AS"/>
</dbReference>
<gene>
    <name evidence="8" type="primary">20198499</name>
    <name evidence="7" type="ORF">HELRODRAFT_159919</name>
</gene>
<dbReference type="HOGENOM" id="CLU_522043_0_0_1"/>
<sequence>MTATKCSNDNPDVWTMVNSINIDNNNNSESATTSTTTTTTAATINCSSSNSSSQFEVSNPLTDQTCSDSYQFYSISNNNTNNIIYNGSQLYNNDNTTNNNNNDCYALSIYNQNNNNNNNNCQFFPTTATNYIDTSVYENNYDLTLRLIQQSIFNPTNFLSLPAVDVNQCVFTDSFGDPIHWRKYFNEPEIIYSPTSSYKVLSLGGKGTFGRVLRCIKLDHGVDPSTPVHLIRNPKHVAMKIIKRQENPSFERQAQSEIAILRQLAAEKAFDEKYNIVRTFEFFRHNNHVCVVFEQLSVNLYEFMKMQNFRALPTDEIRIIGYQILTALLKLNSMGLIHADLKPENIMLIDPVNFPCRIKVIDFGSACYNSQTLCSTYLQSRYYRSPEILLGLPFSYPIDVWSLGCVLAELFLGWPLYPGAMEFDQLNYIVQTQGPPSQRLLDSATKTAKFFDKVQSCSCSGSGCCCYVGCCCGGGGVCGGYQWQIKTPEKYECETGLKYKELRKFQFTSLDGLLNVSNYGLK</sequence>
<dbReference type="GO" id="GO:0004674">
    <property type="term" value="F:protein serine/threonine kinase activity"/>
    <property type="evidence" value="ECO:0000318"/>
    <property type="project" value="GO_Central"/>
</dbReference>
<dbReference type="GO" id="GO:0004713">
    <property type="term" value="F:protein tyrosine kinase activity"/>
    <property type="evidence" value="ECO:0000318"/>
    <property type="project" value="GO_Central"/>
</dbReference>
<reference evidence="8" key="3">
    <citation type="submission" date="2015-06" db="UniProtKB">
        <authorList>
            <consortium name="EnsemblMetazoa"/>
        </authorList>
    </citation>
    <scope>IDENTIFICATION</scope>
</reference>
<dbReference type="Gene3D" id="1.10.510.10">
    <property type="entry name" value="Transferase(Phosphotransferase) domain 1"/>
    <property type="match status" value="1"/>
</dbReference>
<dbReference type="InterPro" id="IPR011009">
    <property type="entry name" value="Kinase-like_dom_sf"/>
</dbReference>
<dbReference type="eggNOG" id="KOG0667">
    <property type="taxonomic scope" value="Eukaryota"/>
</dbReference>
<reference evidence="7 9" key="2">
    <citation type="journal article" date="2013" name="Nature">
        <title>Insights into bilaterian evolution from three spiralian genomes.</title>
        <authorList>
            <person name="Simakov O."/>
            <person name="Marletaz F."/>
            <person name="Cho S.J."/>
            <person name="Edsinger-Gonzales E."/>
            <person name="Havlak P."/>
            <person name="Hellsten U."/>
            <person name="Kuo D.H."/>
            <person name="Larsson T."/>
            <person name="Lv J."/>
            <person name="Arendt D."/>
            <person name="Savage R."/>
            <person name="Osoegawa K."/>
            <person name="de Jong P."/>
            <person name="Grimwood J."/>
            <person name="Chapman J.A."/>
            <person name="Shapiro H."/>
            <person name="Aerts A."/>
            <person name="Otillar R.P."/>
            <person name="Terry A.Y."/>
            <person name="Boore J.L."/>
            <person name="Grigoriev I.V."/>
            <person name="Lindberg D.R."/>
            <person name="Seaver E.C."/>
            <person name="Weisblat D.A."/>
            <person name="Putnam N.H."/>
            <person name="Rokhsar D.S."/>
        </authorList>
    </citation>
    <scope>NUCLEOTIDE SEQUENCE</scope>
</reference>
<dbReference type="EnsemblMetazoa" id="HelroT159919">
    <property type="protein sequence ID" value="HelroP159919"/>
    <property type="gene ID" value="HelroG159919"/>
</dbReference>
<dbReference type="AlphaFoldDB" id="T1EPJ9"/>
<reference evidence="9" key="1">
    <citation type="submission" date="2012-12" db="EMBL/GenBank/DDBJ databases">
        <authorList>
            <person name="Hellsten U."/>
            <person name="Grimwood J."/>
            <person name="Chapman J.A."/>
            <person name="Shapiro H."/>
            <person name="Aerts A."/>
            <person name="Otillar R.P."/>
            <person name="Terry A.Y."/>
            <person name="Boore J.L."/>
            <person name="Simakov O."/>
            <person name="Marletaz F."/>
            <person name="Cho S.-J."/>
            <person name="Edsinger-Gonzales E."/>
            <person name="Havlak P."/>
            <person name="Kuo D.-H."/>
            <person name="Larsson T."/>
            <person name="Lv J."/>
            <person name="Arendt D."/>
            <person name="Savage R."/>
            <person name="Osoegawa K."/>
            <person name="de Jong P."/>
            <person name="Lindberg D.R."/>
            <person name="Seaver E.C."/>
            <person name="Weisblat D.A."/>
            <person name="Putnam N.H."/>
            <person name="Grigoriev I.V."/>
            <person name="Rokhsar D.S."/>
        </authorList>
    </citation>
    <scope>NUCLEOTIDE SEQUENCE</scope>
</reference>
<dbReference type="PROSITE" id="PS00108">
    <property type="entry name" value="PROTEIN_KINASE_ST"/>
    <property type="match status" value="1"/>
</dbReference>
<dbReference type="GeneID" id="20198499"/>
<organism evidence="8 9">
    <name type="scientific">Helobdella robusta</name>
    <name type="common">Californian leech</name>
    <dbReference type="NCBI Taxonomy" id="6412"/>
    <lineage>
        <taxon>Eukaryota</taxon>
        <taxon>Metazoa</taxon>
        <taxon>Spiralia</taxon>
        <taxon>Lophotrochozoa</taxon>
        <taxon>Annelida</taxon>
        <taxon>Clitellata</taxon>
        <taxon>Hirudinea</taxon>
        <taxon>Rhynchobdellida</taxon>
        <taxon>Glossiphoniidae</taxon>
        <taxon>Helobdella</taxon>
    </lineage>
</organism>
<dbReference type="PROSITE" id="PS50011">
    <property type="entry name" value="PROTEIN_KINASE_DOM"/>
    <property type="match status" value="1"/>
</dbReference>
<accession>T1EPJ9</accession>
<name>T1EPJ9_HELRO</name>
<keyword evidence="1" id="KW-0723">Serine/threonine-protein kinase</keyword>
<keyword evidence="3" id="KW-0547">Nucleotide-binding</keyword>
<dbReference type="GO" id="GO:0005634">
    <property type="term" value="C:nucleus"/>
    <property type="evidence" value="ECO:0000318"/>
    <property type="project" value="GO_Central"/>
</dbReference>
<evidence type="ECO:0000256" key="4">
    <source>
        <dbReference type="ARBA" id="ARBA00022777"/>
    </source>
</evidence>
<keyword evidence="2" id="KW-0808">Transferase</keyword>
<dbReference type="CTD" id="20198499"/>
<evidence type="ECO:0000259" key="6">
    <source>
        <dbReference type="PROSITE" id="PS50011"/>
    </source>
</evidence>
<evidence type="ECO:0000256" key="2">
    <source>
        <dbReference type="ARBA" id="ARBA00022679"/>
    </source>
</evidence>
<evidence type="ECO:0000313" key="8">
    <source>
        <dbReference type="EnsemblMetazoa" id="HelroP159919"/>
    </source>
</evidence>
<proteinExistence type="predicted"/>
<dbReference type="Proteomes" id="UP000015101">
    <property type="component" value="Unassembled WGS sequence"/>
</dbReference>
<dbReference type="GO" id="GO:0005524">
    <property type="term" value="F:ATP binding"/>
    <property type="evidence" value="ECO:0007669"/>
    <property type="project" value="UniProtKB-KW"/>
</dbReference>
<dbReference type="GO" id="GO:0005737">
    <property type="term" value="C:cytoplasm"/>
    <property type="evidence" value="ECO:0000318"/>
    <property type="project" value="GO_Central"/>
</dbReference>
<dbReference type="KEGG" id="hro:HELRODRAFT_159919"/>
<keyword evidence="5" id="KW-0067">ATP-binding</keyword>
<keyword evidence="9" id="KW-1185">Reference proteome</keyword>
<dbReference type="Pfam" id="PF00069">
    <property type="entry name" value="Pkinase"/>
    <property type="match status" value="1"/>
</dbReference>
<evidence type="ECO:0000256" key="5">
    <source>
        <dbReference type="ARBA" id="ARBA00022840"/>
    </source>
</evidence>
<dbReference type="InParanoid" id="T1EPJ9"/>
<dbReference type="STRING" id="6412.T1EPJ9"/>
<keyword evidence="4" id="KW-0418">Kinase</keyword>
<dbReference type="OrthoDB" id="10030361at2759"/>
<dbReference type="InterPro" id="IPR000719">
    <property type="entry name" value="Prot_kinase_dom"/>
</dbReference>
<dbReference type="PANTHER" id="PTHR24058">
    <property type="entry name" value="DUAL SPECIFICITY PROTEIN KINASE"/>
    <property type="match status" value="1"/>
</dbReference>
<evidence type="ECO:0000256" key="1">
    <source>
        <dbReference type="ARBA" id="ARBA00022527"/>
    </source>
</evidence>
<dbReference type="SUPFAM" id="SSF56112">
    <property type="entry name" value="Protein kinase-like (PK-like)"/>
    <property type="match status" value="1"/>
</dbReference>
<dbReference type="SMART" id="SM00220">
    <property type="entry name" value="S_TKc"/>
    <property type="match status" value="1"/>
</dbReference>
<dbReference type="PANTHER" id="PTHR24058:SF17">
    <property type="entry name" value="HOMEODOMAIN INTERACTING PROTEIN KINASE, ISOFORM D"/>
    <property type="match status" value="1"/>
</dbReference>
<dbReference type="OMA" id="QDYLFQN"/>
<dbReference type="RefSeq" id="XP_009015210.1">
    <property type="nucleotide sequence ID" value="XM_009016962.1"/>
</dbReference>
<evidence type="ECO:0000313" key="9">
    <source>
        <dbReference type="Proteomes" id="UP000015101"/>
    </source>
</evidence>
<dbReference type="EMBL" id="KB096324">
    <property type="protein sequence ID" value="ESO05842.1"/>
    <property type="molecule type" value="Genomic_DNA"/>
</dbReference>
<protein>
    <recommendedName>
        <fullName evidence="6">Protein kinase domain-containing protein</fullName>
    </recommendedName>
</protein>
<dbReference type="Gene3D" id="3.30.200.20">
    <property type="entry name" value="Phosphorylase Kinase, domain 1"/>
    <property type="match status" value="1"/>
</dbReference>
<dbReference type="InterPro" id="IPR050494">
    <property type="entry name" value="Ser_Thr_dual-spec_kinase"/>
</dbReference>